<dbReference type="Proteomes" id="UP001187734">
    <property type="component" value="Unassembled WGS sequence"/>
</dbReference>
<name>A0AAE8MKK5_9HYPO</name>
<protein>
    <submittedName>
        <fullName evidence="1">Uncharacterized protein</fullName>
    </submittedName>
</protein>
<evidence type="ECO:0000313" key="1">
    <source>
        <dbReference type="EMBL" id="SPJ88022.1"/>
    </source>
</evidence>
<evidence type="ECO:0000313" key="2">
    <source>
        <dbReference type="Proteomes" id="UP001187734"/>
    </source>
</evidence>
<reference evidence="1" key="1">
    <citation type="submission" date="2018-03" db="EMBL/GenBank/DDBJ databases">
        <authorList>
            <person name="Guldener U."/>
        </authorList>
    </citation>
    <scope>NUCLEOTIDE SEQUENCE</scope>
</reference>
<keyword evidence="2" id="KW-1185">Reference proteome</keyword>
<dbReference type="EMBL" id="ONZP01000602">
    <property type="protein sequence ID" value="SPJ88022.1"/>
    <property type="molecule type" value="Genomic_DNA"/>
</dbReference>
<dbReference type="AlphaFoldDB" id="A0AAE8MKK5"/>
<organism evidence="1 2">
    <name type="scientific">Fusarium torulosum</name>
    <dbReference type="NCBI Taxonomy" id="33205"/>
    <lineage>
        <taxon>Eukaryota</taxon>
        <taxon>Fungi</taxon>
        <taxon>Dikarya</taxon>
        <taxon>Ascomycota</taxon>
        <taxon>Pezizomycotina</taxon>
        <taxon>Sordariomycetes</taxon>
        <taxon>Hypocreomycetidae</taxon>
        <taxon>Hypocreales</taxon>
        <taxon>Nectriaceae</taxon>
        <taxon>Fusarium</taxon>
    </lineage>
</organism>
<accession>A0AAE8MKK5</accession>
<proteinExistence type="predicted"/>
<comment type="caution">
    <text evidence="1">The sequence shown here is derived from an EMBL/GenBank/DDBJ whole genome shotgun (WGS) entry which is preliminary data.</text>
</comment>
<sequence length="218" mass="25086">MLQLAPRPSSTGHGPATVWLLSIKGLDFNPFTPRRPSIPDACETIIGWGPGGLQSKSFDARMRQVLEVCLREFRQHEEEAEDILGGVCLEDDPVVNNQHEEKYYQRIALHLGIIWRLTFVDLDHLRALVMYVVFARIFFIRANLPESLMPADKSVVACDAHILLCRFLRYKLRFGRPEPNILLWSPRQIYVQSRLASKKKDEAIDLENNPTRFRVAFS</sequence>
<gene>
    <name evidence="1" type="ORF">FTOL_12491</name>
</gene>